<evidence type="ECO:0000256" key="5">
    <source>
        <dbReference type="ARBA" id="ARBA00022729"/>
    </source>
</evidence>
<dbReference type="EMBL" id="JANIGO010000001">
    <property type="protein sequence ID" value="MCQ8895781.1"/>
    <property type="molecule type" value="Genomic_DNA"/>
</dbReference>
<dbReference type="PANTHER" id="PTHR35093">
    <property type="entry name" value="OUTER MEMBRANE PROTEIN NMB0088-RELATED"/>
    <property type="match status" value="1"/>
</dbReference>
<dbReference type="InterPro" id="IPR005017">
    <property type="entry name" value="OMPP1/FadL/TodX"/>
</dbReference>
<keyword evidence="10" id="KW-1185">Reference proteome</keyword>
<dbReference type="Pfam" id="PF03349">
    <property type="entry name" value="Toluene_X"/>
    <property type="match status" value="1"/>
</dbReference>
<keyword evidence="6" id="KW-0472">Membrane</keyword>
<name>A0ABT1WE29_9BURK</name>
<dbReference type="SUPFAM" id="SSF56935">
    <property type="entry name" value="Porins"/>
    <property type="match status" value="1"/>
</dbReference>
<comment type="similarity">
    <text evidence="2">Belongs to the OmpP1/FadL family.</text>
</comment>
<organism evidence="9 10">
    <name type="scientific">Limnobacter humi</name>
    <dbReference type="NCBI Taxonomy" id="1778671"/>
    <lineage>
        <taxon>Bacteria</taxon>
        <taxon>Pseudomonadati</taxon>
        <taxon>Pseudomonadota</taxon>
        <taxon>Betaproteobacteria</taxon>
        <taxon>Burkholderiales</taxon>
        <taxon>Burkholderiaceae</taxon>
        <taxon>Limnobacter</taxon>
    </lineage>
</organism>
<evidence type="ECO:0000256" key="8">
    <source>
        <dbReference type="SAM" id="SignalP"/>
    </source>
</evidence>
<evidence type="ECO:0000256" key="3">
    <source>
        <dbReference type="ARBA" id="ARBA00022452"/>
    </source>
</evidence>
<reference evidence="9 10" key="1">
    <citation type="submission" date="2022-07" db="EMBL/GenBank/DDBJ databases">
        <authorList>
            <person name="Xamxidin M."/>
            <person name="Wu M."/>
        </authorList>
    </citation>
    <scope>NUCLEOTIDE SEQUENCE [LARGE SCALE GENOMIC DNA]</scope>
    <source>
        <strain evidence="9 10">NBRC 111650</strain>
    </source>
</reference>
<dbReference type="RefSeq" id="WP_256763489.1">
    <property type="nucleotide sequence ID" value="NZ_JANIGO010000001.1"/>
</dbReference>
<feature type="chain" id="PRO_5045446367" evidence="8">
    <location>
        <begin position="28"/>
        <end position="434"/>
    </location>
</feature>
<evidence type="ECO:0000256" key="6">
    <source>
        <dbReference type="ARBA" id="ARBA00023136"/>
    </source>
</evidence>
<proteinExistence type="inferred from homology"/>
<keyword evidence="3" id="KW-1134">Transmembrane beta strand</keyword>
<evidence type="ECO:0000256" key="4">
    <source>
        <dbReference type="ARBA" id="ARBA00022692"/>
    </source>
</evidence>
<dbReference type="Gene3D" id="2.40.160.60">
    <property type="entry name" value="Outer membrane protein transport protein (OMPP1/FadL/TodX)"/>
    <property type="match status" value="1"/>
</dbReference>
<evidence type="ECO:0000256" key="7">
    <source>
        <dbReference type="ARBA" id="ARBA00023237"/>
    </source>
</evidence>
<comment type="subcellular location">
    <subcellularLocation>
        <location evidence="1">Cell outer membrane</location>
        <topology evidence="1">Multi-pass membrane protein</topology>
    </subcellularLocation>
</comment>
<keyword evidence="7" id="KW-0998">Cell outer membrane</keyword>
<evidence type="ECO:0000313" key="10">
    <source>
        <dbReference type="Proteomes" id="UP001204142"/>
    </source>
</evidence>
<evidence type="ECO:0000313" key="9">
    <source>
        <dbReference type="EMBL" id="MCQ8895781.1"/>
    </source>
</evidence>
<evidence type="ECO:0000256" key="2">
    <source>
        <dbReference type="ARBA" id="ARBA00008163"/>
    </source>
</evidence>
<keyword evidence="4" id="KW-0812">Transmembrane</keyword>
<comment type="caution">
    <text evidence="9">The sequence shown here is derived from an EMBL/GenBank/DDBJ whole genome shotgun (WGS) entry which is preliminary data.</text>
</comment>
<dbReference type="PANTHER" id="PTHR35093:SF8">
    <property type="entry name" value="OUTER MEMBRANE PROTEIN NMB0088-RELATED"/>
    <property type="match status" value="1"/>
</dbReference>
<protein>
    <submittedName>
        <fullName evidence="9">Porin</fullName>
    </submittedName>
</protein>
<keyword evidence="5 8" id="KW-0732">Signal</keyword>
<sequence>MKISRNVSPLLKAQVLSLVLLAGQASATNGYFSHGYGTKAKGRGGVSLSIADDAMAPANNPALLVDVGNRFDAGFDAFVPRRGAERTGGPLGQFDFSERSDRNLFIIPDFGFSKKINDRITAGVAIYGNGGLNTDYQKGNTAACPTSLASGGRGNPLCGQGPAGVNLEQLVVAPTVAFRINANHAVGISPLLVYQRFYAEGLQLFGTFGYSADANRLTNQGTSSSHGQGYRVGYYGTYGPVNLGLSYSPRINMSKFNEYAGLFAGQGDFDIPTNKGLGVSWKVTPRLRVGADITKVEFSEVPAVGNSRAGAAPGCNCLGNSDGPGFGWSDVTTRKVGLEYRLTDNLTLRGGYNKGDNPVGPEDVTFNILAPGVVTKHYTAGFTYKLSSSAELSAHYMRAPNVRVTGPSALPVPGPVETIDMGQESVGMTLGLTY</sequence>
<evidence type="ECO:0000256" key="1">
    <source>
        <dbReference type="ARBA" id="ARBA00004571"/>
    </source>
</evidence>
<accession>A0ABT1WE29</accession>
<feature type="signal peptide" evidence="8">
    <location>
        <begin position="1"/>
        <end position="27"/>
    </location>
</feature>
<gene>
    <name evidence="9" type="ORF">NQT62_04905</name>
</gene>
<dbReference type="Proteomes" id="UP001204142">
    <property type="component" value="Unassembled WGS sequence"/>
</dbReference>